<dbReference type="SMART" id="SM00342">
    <property type="entry name" value="HTH_ARAC"/>
    <property type="match status" value="1"/>
</dbReference>
<dbReference type="RefSeq" id="WP_191615009.1">
    <property type="nucleotide sequence ID" value="NZ_JACYFG010000002.1"/>
</dbReference>
<comment type="caution">
    <text evidence="6">The sequence shown here is derived from an EMBL/GenBank/DDBJ whole genome shotgun (WGS) entry which is preliminary data.</text>
</comment>
<dbReference type="Gene3D" id="1.10.10.60">
    <property type="entry name" value="Homeodomain-like"/>
    <property type="match status" value="2"/>
</dbReference>
<evidence type="ECO:0000313" key="6">
    <source>
        <dbReference type="EMBL" id="MBD5777877.1"/>
    </source>
</evidence>
<proteinExistence type="predicted"/>
<organism evidence="6 7">
    <name type="scientific">Pelagicoccus enzymogenes</name>
    <dbReference type="NCBI Taxonomy" id="2773457"/>
    <lineage>
        <taxon>Bacteria</taxon>
        <taxon>Pseudomonadati</taxon>
        <taxon>Verrucomicrobiota</taxon>
        <taxon>Opitutia</taxon>
        <taxon>Puniceicoccales</taxon>
        <taxon>Pelagicoccaceae</taxon>
        <taxon>Pelagicoccus</taxon>
    </lineage>
</organism>
<keyword evidence="3" id="KW-0010">Activator</keyword>
<dbReference type="GO" id="GO:0003700">
    <property type="term" value="F:DNA-binding transcription factor activity"/>
    <property type="evidence" value="ECO:0007669"/>
    <property type="project" value="InterPro"/>
</dbReference>
<dbReference type="Proteomes" id="UP000622317">
    <property type="component" value="Unassembled WGS sequence"/>
</dbReference>
<dbReference type="SUPFAM" id="SSF46689">
    <property type="entry name" value="Homeodomain-like"/>
    <property type="match status" value="2"/>
</dbReference>
<evidence type="ECO:0000256" key="3">
    <source>
        <dbReference type="ARBA" id="ARBA00023159"/>
    </source>
</evidence>
<dbReference type="Pfam" id="PF12833">
    <property type="entry name" value="HTH_18"/>
    <property type="match status" value="1"/>
</dbReference>
<name>A0A927F4A2_9BACT</name>
<evidence type="ECO:0000313" key="7">
    <source>
        <dbReference type="Proteomes" id="UP000622317"/>
    </source>
</evidence>
<accession>A0A927F4A2</accession>
<dbReference type="InterPro" id="IPR018060">
    <property type="entry name" value="HTH_AraC"/>
</dbReference>
<keyword evidence="2" id="KW-0238">DNA-binding</keyword>
<evidence type="ECO:0000259" key="5">
    <source>
        <dbReference type="PROSITE" id="PS01124"/>
    </source>
</evidence>
<dbReference type="AlphaFoldDB" id="A0A927F4A2"/>
<dbReference type="PROSITE" id="PS00041">
    <property type="entry name" value="HTH_ARAC_FAMILY_1"/>
    <property type="match status" value="1"/>
</dbReference>
<dbReference type="GO" id="GO:0043565">
    <property type="term" value="F:sequence-specific DNA binding"/>
    <property type="evidence" value="ECO:0007669"/>
    <property type="project" value="InterPro"/>
</dbReference>
<dbReference type="PANTHER" id="PTHR46796">
    <property type="entry name" value="HTH-TYPE TRANSCRIPTIONAL ACTIVATOR RHAS-RELATED"/>
    <property type="match status" value="1"/>
</dbReference>
<dbReference type="InterPro" id="IPR050204">
    <property type="entry name" value="AraC_XylS_family_regulators"/>
</dbReference>
<sequence>MYYLAMEGGKMNSERRLKPAEVSLGREGVAVIESHHDVDFEMAMGVWPFRKICWVAVGKGLLAGERRSHVIERGDFLLLPSGWSHRFVDDRKEPLTLVIICLEEPWFEALGRDWGELWNTAIQENDIGAPLRPRSSFHEALMVELMRSALRENRQKRIGWLSSMQATVGELLVRFGRGQCEISRNRENRSERAVAAAIEYVDEHPYLPLRIEEMASQCQLSPRRFTDLFKRQSGESFNQYLLGKRVEYASQRLLETGHILYACYESGFNDPAYFYRVFKKRAGETPGQFLRNRRARGE</sequence>
<gene>
    <name evidence="6" type="ORF">IEN85_00020</name>
</gene>
<evidence type="ECO:0000256" key="1">
    <source>
        <dbReference type="ARBA" id="ARBA00023015"/>
    </source>
</evidence>
<dbReference type="InterPro" id="IPR003313">
    <property type="entry name" value="AraC-bd"/>
</dbReference>
<dbReference type="SUPFAM" id="SSF51215">
    <property type="entry name" value="Regulatory protein AraC"/>
    <property type="match status" value="1"/>
</dbReference>
<dbReference type="Pfam" id="PF02311">
    <property type="entry name" value="AraC_binding"/>
    <property type="match status" value="1"/>
</dbReference>
<dbReference type="InterPro" id="IPR018062">
    <property type="entry name" value="HTH_AraC-typ_CS"/>
</dbReference>
<dbReference type="CDD" id="cd02208">
    <property type="entry name" value="cupin_RmlC-like"/>
    <property type="match status" value="1"/>
</dbReference>
<dbReference type="InterPro" id="IPR037923">
    <property type="entry name" value="HTH-like"/>
</dbReference>
<evidence type="ECO:0000256" key="4">
    <source>
        <dbReference type="ARBA" id="ARBA00023163"/>
    </source>
</evidence>
<dbReference type="PANTHER" id="PTHR46796:SF6">
    <property type="entry name" value="ARAC SUBFAMILY"/>
    <property type="match status" value="1"/>
</dbReference>
<keyword evidence="1" id="KW-0805">Transcription regulation</keyword>
<keyword evidence="7" id="KW-1185">Reference proteome</keyword>
<reference evidence="6" key="1">
    <citation type="submission" date="2020-09" db="EMBL/GenBank/DDBJ databases">
        <title>Pelagicoccus enzymogenes sp. nov. with an EPS production, isolated from marine sediment.</title>
        <authorList>
            <person name="Feng X."/>
        </authorList>
    </citation>
    <scope>NUCLEOTIDE SEQUENCE</scope>
    <source>
        <strain evidence="6">NFK12</strain>
    </source>
</reference>
<dbReference type="InterPro" id="IPR009057">
    <property type="entry name" value="Homeodomain-like_sf"/>
</dbReference>
<evidence type="ECO:0000256" key="2">
    <source>
        <dbReference type="ARBA" id="ARBA00023125"/>
    </source>
</evidence>
<keyword evidence="4" id="KW-0804">Transcription</keyword>
<protein>
    <submittedName>
        <fullName evidence="6">Helix-turn-helix domain-containing protein</fullName>
    </submittedName>
</protein>
<feature type="domain" description="HTH araC/xylS-type" evidence="5">
    <location>
        <begin position="195"/>
        <end position="292"/>
    </location>
</feature>
<dbReference type="PROSITE" id="PS01124">
    <property type="entry name" value="HTH_ARAC_FAMILY_2"/>
    <property type="match status" value="1"/>
</dbReference>
<dbReference type="EMBL" id="JACYFG010000002">
    <property type="protein sequence ID" value="MBD5777877.1"/>
    <property type="molecule type" value="Genomic_DNA"/>
</dbReference>